<evidence type="ECO:0000313" key="2">
    <source>
        <dbReference type="EMBL" id="MBB4929464.1"/>
    </source>
</evidence>
<organism evidence="2 3">
    <name type="scientific">Lipingzhangella halophila</name>
    <dbReference type="NCBI Taxonomy" id="1783352"/>
    <lineage>
        <taxon>Bacteria</taxon>
        <taxon>Bacillati</taxon>
        <taxon>Actinomycetota</taxon>
        <taxon>Actinomycetes</taxon>
        <taxon>Streptosporangiales</taxon>
        <taxon>Nocardiopsidaceae</taxon>
        <taxon>Lipingzhangella</taxon>
    </lineage>
</organism>
<comment type="caution">
    <text evidence="2">The sequence shown here is derived from an EMBL/GenBank/DDBJ whole genome shotgun (WGS) entry which is preliminary data.</text>
</comment>
<keyword evidence="3" id="KW-1185">Reference proteome</keyword>
<dbReference type="RefSeq" id="WP_281384006.1">
    <property type="nucleotide sequence ID" value="NZ_JACHJT010000001.1"/>
</dbReference>
<accession>A0A7W7RCJ4</accession>
<evidence type="ECO:0000256" key="1">
    <source>
        <dbReference type="SAM" id="MobiDB-lite"/>
    </source>
</evidence>
<protein>
    <submittedName>
        <fullName evidence="2">Uncharacterized protein</fullName>
    </submittedName>
</protein>
<dbReference type="AlphaFoldDB" id="A0A7W7RCJ4"/>
<name>A0A7W7RCJ4_9ACTN</name>
<dbReference type="Proteomes" id="UP000523007">
    <property type="component" value="Unassembled WGS sequence"/>
</dbReference>
<evidence type="ECO:0000313" key="3">
    <source>
        <dbReference type="Proteomes" id="UP000523007"/>
    </source>
</evidence>
<proteinExistence type="predicted"/>
<sequence>MRVPGGGAPNESSDDSGWASPQWSVRVPDSDAPNESSDNDT</sequence>
<gene>
    <name evidence="2" type="ORF">F4561_000284</name>
</gene>
<feature type="region of interest" description="Disordered" evidence="1">
    <location>
        <begin position="1"/>
        <end position="41"/>
    </location>
</feature>
<dbReference type="EMBL" id="JACHJT010000001">
    <property type="protein sequence ID" value="MBB4929464.1"/>
    <property type="molecule type" value="Genomic_DNA"/>
</dbReference>
<reference evidence="2 3" key="1">
    <citation type="submission" date="2020-08" db="EMBL/GenBank/DDBJ databases">
        <title>Sequencing the genomes of 1000 actinobacteria strains.</title>
        <authorList>
            <person name="Klenk H.-P."/>
        </authorList>
    </citation>
    <scope>NUCLEOTIDE SEQUENCE [LARGE SCALE GENOMIC DNA]</scope>
    <source>
        <strain evidence="2 3">DSM 102030</strain>
    </source>
</reference>